<dbReference type="PANTHER" id="PTHR32322:SF2">
    <property type="entry name" value="EAMA DOMAIN-CONTAINING PROTEIN"/>
    <property type="match status" value="1"/>
</dbReference>
<dbReference type="SUPFAM" id="SSF103481">
    <property type="entry name" value="Multidrug resistance efflux transporter EmrE"/>
    <property type="match status" value="2"/>
</dbReference>
<dbReference type="RefSeq" id="WP_188653698.1">
    <property type="nucleotide sequence ID" value="NZ_BMIN01000008.1"/>
</dbReference>
<dbReference type="InterPro" id="IPR050638">
    <property type="entry name" value="AA-Vitamin_Transporters"/>
</dbReference>
<keyword evidence="3 6" id="KW-0812">Transmembrane</keyword>
<evidence type="ECO:0000313" key="8">
    <source>
        <dbReference type="EMBL" id="GGD14048.1"/>
    </source>
</evidence>
<accession>A0ABQ1Q6B5</accession>
<feature type="transmembrane region" description="Helical" evidence="6">
    <location>
        <begin position="214"/>
        <end position="233"/>
    </location>
</feature>
<comment type="caution">
    <text evidence="8">The sequence shown here is derived from an EMBL/GenBank/DDBJ whole genome shotgun (WGS) entry which is preliminary data.</text>
</comment>
<comment type="similarity">
    <text evidence="2">Belongs to the EamA transporter family.</text>
</comment>
<protein>
    <submittedName>
        <fullName evidence="8">EamA family transporter</fullName>
    </submittedName>
</protein>
<feature type="domain" description="EamA" evidence="7">
    <location>
        <begin position="153"/>
        <end position="286"/>
    </location>
</feature>
<sequence>MKHRSALVSIGLGATLWGIIGIFVTYLYDLGFNPVQVVALRVFMAAVFMSVYVALKDKRLFRIKLSDSRYFIGTGIISIVFFNWCLFSAMEETSISIAFVLLYTAPAFVTILSKFLFQEPLTTRKISALLTTFIGCTLVIGLLPDMSGSISLYGLLLGLGSGFFYALYSIFGKYALQKHNSLTVTVYTFLFATVAVVPFSGLGEMVPVLSDWKVWGFIVGLGFLCTMLPFILYTKGLEHVESSRASIIATIEPVVASLTGFLLFNETLTLWQYVGIAFVIGSVIMVQETRKGNRVQTLEEANV</sequence>
<evidence type="ECO:0000313" key="9">
    <source>
        <dbReference type="Proteomes" id="UP000642571"/>
    </source>
</evidence>
<reference evidence="9" key="1">
    <citation type="journal article" date="2019" name="Int. J. Syst. Evol. Microbiol.">
        <title>The Global Catalogue of Microorganisms (GCM) 10K type strain sequencing project: providing services to taxonomists for standard genome sequencing and annotation.</title>
        <authorList>
            <consortium name="The Broad Institute Genomics Platform"/>
            <consortium name="The Broad Institute Genome Sequencing Center for Infectious Disease"/>
            <person name="Wu L."/>
            <person name="Ma J."/>
        </authorList>
    </citation>
    <scope>NUCLEOTIDE SEQUENCE [LARGE SCALE GENOMIC DNA]</scope>
    <source>
        <strain evidence="9">CGMCC 1.15353</strain>
    </source>
</reference>
<keyword evidence="9" id="KW-1185">Reference proteome</keyword>
<proteinExistence type="inferred from homology"/>
<feature type="transmembrane region" description="Helical" evidence="6">
    <location>
        <begin position="70"/>
        <end position="89"/>
    </location>
</feature>
<feature type="transmembrane region" description="Helical" evidence="6">
    <location>
        <begin position="126"/>
        <end position="144"/>
    </location>
</feature>
<evidence type="ECO:0000256" key="5">
    <source>
        <dbReference type="ARBA" id="ARBA00023136"/>
    </source>
</evidence>
<feature type="transmembrane region" description="Helical" evidence="6">
    <location>
        <begin position="245"/>
        <end position="264"/>
    </location>
</feature>
<evidence type="ECO:0000256" key="2">
    <source>
        <dbReference type="ARBA" id="ARBA00007362"/>
    </source>
</evidence>
<evidence type="ECO:0000256" key="6">
    <source>
        <dbReference type="SAM" id="Phobius"/>
    </source>
</evidence>
<dbReference type="PANTHER" id="PTHR32322">
    <property type="entry name" value="INNER MEMBRANE TRANSPORTER"/>
    <property type="match status" value="1"/>
</dbReference>
<dbReference type="Proteomes" id="UP000642571">
    <property type="component" value="Unassembled WGS sequence"/>
</dbReference>
<feature type="transmembrane region" description="Helical" evidence="6">
    <location>
        <begin position="182"/>
        <end position="202"/>
    </location>
</feature>
<keyword evidence="5 6" id="KW-0472">Membrane</keyword>
<evidence type="ECO:0000256" key="4">
    <source>
        <dbReference type="ARBA" id="ARBA00022989"/>
    </source>
</evidence>
<organism evidence="8 9">
    <name type="scientific">Pontibacillus salipaludis</name>
    <dbReference type="NCBI Taxonomy" id="1697394"/>
    <lineage>
        <taxon>Bacteria</taxon>
        <taxon>Bacillati</taxon>
        <taxon>Bacillota</taxon>
        <taxon>Bacilli</taxon>
        <taxon>Bacillales</taxon>
        <taxon>Bacillaceae</taxon>
        <taxon>Pontibacillus</taxon>
    </lineage>
</organism>
<evidence type="ECO:0000256" key="3">
    <source>
        <dbReference type="ARBA" id="ARBA00022692"/>
    </source>
</evidence>
<dbReference type="EMBL" id="BMIN01000008">
    <property type="protein sequence ID" value="GGD14048.1"/>
    <property type="molecule type" value="Genomic_DNA"/>
</dbReference>
<evidence type="ECO:0000259" key="7">
    <source>
        <dbReference type="Pfam" id="PF00892"/>
    </source>
</evidence>
<dbReference type="InterPro" id="IPR037185">
    <property type="entry name" value="EmrE-like"/>
</dbReference>
<evidence type="ECO:0000256" key="1">
    <source>
        <dbReference type="ARBA" id="ARBA00004127"/>
    </source>
</evidence>
<feature type="transmembrane region" description="Helical" evidence="6">
    <location>
        <begin position="7"/>
        <end position="28"/>
    </location>
</feature>
<dbReference type="Pfam" id="PF00892">
    <property type="entry name" value="EamA"/>
    <property type="match status" value="2"/>
</dbReference>
<gene>
    <name evidence="8" type="ORF">GCM10011389_22120</name>
</gene>
<feature type="transmembrane region" description="Helical" evidence="6">
    <location>
        <begin position="270"/>
        <end position="286"/>
    </location>
</feature>
<dbReference type="Gene3D" id="1.10.3730.20">
    <property type="match status" value="2"/>
</dbReference>
<dbReference type="InterPro" id="IPR000620">
    <property type="entry name" value="EamA_dom"/>
</dbReference>
<feature type="transmembrane region" description="Helical" evidence="6">
    <location>
        <begin position="150"/>
        <end position="170"/>
    </location>
</feature>
<feature type="domain" description="EamA" evidence="7">
    <location>
        <begin position="9"/>
        <end position="140"/>
    </location>
</feature>
<comment type="subcellular location">
    <subcellularLocation>
        <location evidence="1">Endomembrane system</location>
        <topology evidence="1">Multi-pass membrane protein</topology>
    </subcellularLocation>
</comment>
<feature type="transmembrane region" description="Helical" evidence="6">
    <location>
        <begin position="95"/>
        <end position="117"/>
    </location>
</feature>
<name>A0ABQ1Q6B5_9BACI</name>
<feature type="transmembrane region" description="Helical" evidence="6">
    <location>
        <begin position="34"/>
        <end position="55"/>
    </location>
</feature>
<keyword evidence="4 6" id="KW-1133">Transmembrane helix</keyword>